<dbReference type="AlphaFoldDB" id="A0A1H9DFB6"/>
<protein>
    <submittedName>
        <fullName evidence="2">Alpha/beta superfamily hydrolase</fullName>
    </submittedName>
</protein>
<evidence type="ECO:0000313" key="3">
    <source>
        <dbReference type="Proteomes" id="UP000199233"/>
    </source>
</evidence>
<dbReference type="STRING" id="489703.SAMN04488038_10418"/>
<proteinExistence type="predicted"/>
<dbReference type="SUPFAM" id="SSF53474">
    <property type="entry name" value="alpha/beta-Hydrolases"/>
    <property type="match status" value="1"/>
</dbReference>
<feature type="domain" description="AB hydrolase-1" evidence="1">
    <location>
        <begin position="6"/>
        <end position="133"/>
    </location>
</feature>
<evidence type="ECO:0000313" key="2">
    <source>
        <dbReference type="EMBL" id="SEQ12205.1"/>
    </source>
</evidence>
<dbReference type="Gene3D" id="3.40.50.1820">
    <property type="entry name" value="alpha/beta hydrolase"/>
    <property type="match status" value="1"/>
</dbReference>
<dbReference type="Pfam" id="PF12697">
    <property type="entry name" value="Abhydrolase_6"/>
    <property type="match status" value="1"/>
</dbReference>
<accession>A0A1H9DFB6</accession>
<dbReference type="OrthoDB" id="264572at2"/>
<keyword evidence="2" id="KW-0378">Hydrolase</keyword>
<dbReference type="EMBL" id="FOFS01000004">
    <property type="protein sequence ID" value="SEQ12205.1"/>
    <property type="molecule type" value="Genomic_DNA"/>
</dbReference>
<sequence>MSDNLLVFAHGKESGPWGTKISHLARTAQRRGFAVISPDYSHTHDPAARIAQLLALQPQAQRLVLAGSSMGAYVSAMACATLKPRALFLMAPALYFPYPGWDAEPEGIPALCSVVHGWHDEIVPVERAQRFARQHAAELHLLDSDHGLNDQLEMLDLLLDRLLLRVLMQAP</sequence>
<dbReference type="InterPro" id="IPR029058">
    <property type="entry name" value="AB_hydrolase_fold"/>
</dbReference>
<dbReference type="Proteomes" id="UP000199233">
    <property type="component" value="Unassembled WGS sequence"/>
</dbReference>
<dbReference type="InterPro" id="IPR000073">
    <property type="entry name" value="AB_hydrolase_1"/>
</dbReference>
<reference evidence="2 3" key="1">
    <citation type="submission" date="2016-10" db="EMBL/GenBank/DDBJ databases">
        <authorList>
            <person name="de Groot N.N."/>
        </authorList>
    </citation>
    <scope>NUCLEOTIDE SEQUENCE [LARGE SCALE GENOMIC DNA]</scope>
    <source>
        <strain evidence="2 3">DSM 25927</strain>
    </source>
</reference>
<organism evidence="2 3">
    <name type="scientific">Solimonas aquatica</name>
    <dbReference type="NCBI Taxonomy" id="489703"/>
    <lineage>
        <taxon>Bacteria</taxon>
        <taxon>Pseudomonadati</taxon>
        <taxon>Pseudomonadota</taxon>
        <taxon>Gammaproteobacteria</taxon>
        <taxon>Nevskiales</taxon>
        <taxon>Nevskiaceae</taxon>
        <taxon>Solimonas</taxon>
    </lineage>
</organism>
<gene>
    <name evidence="2" type="ORF">SAMN04488038_10418</name>
</gene>
<name>A0A1H9DFB6_9GAMM</name>
<keyword evidence="3" id="KW-1185">Reference proteome</keyword>
<dbReference type="RefSeq" id="WP_093283293.1">
    <property type="nucleotide sequence ID" value="NZ_FOFS01000004.1"/>
</dbReference>
<evidence type="ECO:0000259" key="1">
    <source>
        <dbReference type="Pfam" id="PF12697"/>
    </source>
</evidence>
<dbReference type="GO" id="GO:0016787">
    <property type="term" value="F:hydrolase activity"/>
    <property type="evidence" value="ECO:0007669"/>
    <property type="project" value="UniProtKB-KW"/>
</dbReference>